<evidence type="ECO:0000259" key="2">
    <source>
        <dbReference type="Pfam" id="PF00179"/>
    </source>
</evidence>
<reference evidence="3" key="2">
    <citation type="submission" date="2023-06" db="EMBL/GenBank/DDBJ databases">
        <authorList>
            <person name="Ma L."/>
            <person name="Liu K.-W."/>
            <person name="Li Z."/>
            <person name="Hsiao Y.-Y."/>
            <person name="Qi Y."/>
            <person name="Fu T."/>
            <person name="Tang G."/>
            <person name="Zhang D."/>
            <person name="Sun W.-H."/>
            <person name="Liu D.-K."/>
            <person name="Li Y."/>
            <person name="Chen G.-Z."/>
            <person name="Liu X.-D."/>
            <person name="Liao X.-Y."/>
            <person name="Jiang Y.-T."/>
            <person name="Yu X."/>
            <person name="Hao Y."/>
            <person name="Huang J."/>
            <person name="Zhao X.-W."/>
            <person name="Ke S."/>
            <person name="Chen Y.-Y."/>
            <person name="Wu W.-L."/>
            <person name="Hsu J.-L."/>
            <person name="Lin Y.-F."/>
            <person name="Huang M.-D."/>
            <person name="Li C.-Y."/>
            <person name="Huang L."/>
            <person name="Wang Z.-W."/>
            <person name="Zhao X."/>
            <person name="Zhong W.-Y."/>
            <person name="Peng D.-H."/>
            <person name="Ahmad S."/>
            <person name="Lan S."/>
            <person name="Zhang J.-S."/>
            <person name="Tsai W.-C."/>
            <person name="Van De Peer Y."/>
            <person name="Liu Z.-J."/>
        </authorList>
    </citation>
    <scope>NUCLEOTIDE SEQUENCE</scope>
    <source>
        <strain evidence="3">CP</strain>
        <tissue evidence="3">Leaves</tissue>
    </source>
</reference>
<feature type="region of interest" description="Disordered" evidence="1">
    <location>
        <begin position="129"/>
        <end position="166"/>
    </location>
</feature>
<dbReference type="AlphaFoldDB" id="A0AAV9CVS0"/>
<evidence type="ECO:0000256" key="1">
    <source>
        <dbReference type="SAM" id="MobiDB-lite"/>
    </source>
</evidence>
<dbReference type="EMBL" id="JAUJYO010000017">
    <property type="protein sequence ID" value="KAK1292252.1"/>
    <property type="molecule type" value="Genomic_DNA"/>
</dbReference>
<sequence length="166" mass="18948">MSSPSKRRDMDVMKLMMTDYKVEMINDSMTELFVDFNGPPDSLYSGGVWRVRVDLPDAYPYKSPPSTSSIESTIPTLTKHLINIFEVFLPQLLLYPNPSDPLNREAGALMMKDQISYDQKVKEHCARYAKVEDTGEGMQESDESEEENEDSNEEYSSEDEIEVEGI</sequence>
<accession>A0AAV9CVS0</accession>
<dbReference type="InterPro" id="IPR000608">
    <property type="entry name" value="UBC"/>
</dbReference>
<protein>
    <submittedName>
        <fullName evidence="3">Ubiquitin-conjugating enzyme E2 4</fullName>
    </submittedName>
</protein>
<comment type="caution">
    <text evidence="3">The sequence shown here is derived from an EMBL/GenBank/DDBJ whole genome shotgun (WGS) entry which is preliminary data.</text>
</comment>
<dbReference type="Gene3D" id="3.10.110.10">
    <property type="entry name" value="Ubiquitin Conjugating Enzyme"/>
    <property type="match status" value="2"/>
</dbReference>
<dbReference type="Proteomes" id="UP001180020">
    <property type="component" value="Unassembled WGS sequence"/>
</dbReference>
<gene>
    <name evidence="3" type="primary">UBC4</name>
    <name evidence="3" type="ORF">QJS10_CPB17g02211</name>
</gene>
<dbReference type="SMART" id="SM00212">
    <property type="entry name" value="UBCc"/>
    <property type="match status" value="1"/>
</dbReference>
<proteinExistence type="predicted"/>
<evidence type="ECO:0000313" key="3">
    <source>
        <dbReference type="EMBL" id="KAK1292252.1"/>
    </source>
</evidence>
<name>A0AAV9CVS0_ACOCL</name>
<dbReference type="InterPro" id="IPR016135">
    <property type="entry name" value="UBQ-conjugating_enzyme/RWD"/>
</dbReference>
<organism evidence="3 4">
    <name type="scientific">Acorus calamus</name>
    <name type="common">Sweet flag</name>
    <dbReference type="NCBI Taxonomy" id="4465"/>
    <lineage>
        <taxon>Eukaryota</taxon>
        <taxon>Viridiplantae</taxon>
        <taxon>Streptophyta</taxon>
        <taxon>Embryophyta</taxon>
        <taxon>Tracheophyta</taxon>
        <taxon>Spermatophyta</taxon>
        <taxon>Magnoliopsida</taxon>
        <taxon>Liliopsida</taxon>
        <taxon>Acoraceae</taxon>
        <taxon>Acorus</taxon>
    </lineage>
</organism>
<evidence type="ECO:0000313" key="4">
    <source>
        <dbReference type="Proteomes" id="UP001180020"/>
    </source>
</evidence>
<reference evidence="3" key="1">
    <citation type="journal article" date="2023" name="Nat. Commun.">
        <title>Diploid and tetraploid genomes of Acorus and the evolution of monocots.</title>
        <authorList>
            <person name="Ma L."/>
            <person name="Liu K.W."/>
            <person name="Li Z."/>
            <person name="Hsiao Y.Y."/>
            <person name="Qi Y."/>
            <person name="Fu T."/>
            <person name="Tang G.D."/>
            <person name="Zhang D."/>
            <person name="Sun W.H."/>
            <person name="Liu D.K."/>
            <person name="Li Y."/>
            <person name="Chen G.Z."/>
            <person name="Liu X.D."/>
            <person name="Liao X.Y."/>
            <person name="Jiang Y.T."/>
            <person name="Yu X."/>
            <person name="Hao Y."/>
            <person name="Huang J."/>
            <person name="Zhao X.W."/>
            <person name="Ke S."/>
            <person name="Chen Y.Y."/>
            <person name="Wu W.L."/>
            <person name="Hsu J.L."/>
            <person name="Lin Y.F."/>
            <person name="Huang M.D."/>
            <person name="Li C.Y."/>
            <person name="Huang L."/>
            <person name="Wang Z.W."/>
            <person name="Zhao X."/>
            <person name="Zhong W.Y."/>
            <person name="Peng D.H."/>
            <person name="Ahmad S."/>
            <person name="Lan S."/>
            <person name="Zhang J.S."/>
            <person name="Tsai W.C."/>
            <person name="Van de Peer Y."/>
            <person name="Liu Z.J."/>
        </authorList>
    </citation>
    <scope>NUCLEOTIDE SEQUENCE</scope>
    <source>
        <strain evidence="3">CP</strain>
    </source>
</reference>
<feature type="compositionally biased region" description="Acidic residues" evidence="1">
    <location>
        <begin position="139"/>
        <end position="166"/>
    </location>
</feature>
<feature type="domain" description="UBC core" evidence="2">
    <location>
        <begin position="11"/>
        <end position="65"/>
    </location>
</feature>
<dbReference type="SUPFAM" id="SSF54495">
    <property type="entry name" value="UBC-like"/>
    <property type="match status" value="1"/>
</dbReference>
<keyword evidence="4" id="KW-1185">Reference proteome</keyword>
<dbReference type="PANTHER" id="PTHR24068">
    <property type="entry name" value="UBIQUITIN-CONJUGATING ENZYME E2"/>
    <property type="match status" value="1"/>
</dbReference>
<dbReference type="Pfam" id="PF00179">
    <property type="entry name" value="UQ_con"/>
    <property type="match status" value="1"/>
</dbReference>